<sequence length="52" mass="6135">MTCWRLREHPWASTSSSPESMKLLKTWPKKKKHGTSTRTKTAITRTAFFYSF</sequence>
<name>A0A7J7RS60_MYOMY</name>
<accession>A0A7J7RS60</accession>
<dbReference type="Proteomes" id="UP000527355">
    <property type="component" value="Unassembled WGS sequence"/>
</dbReference>
<reference evidence="1 2" key="1">
    <citation type="journal article" date="2020" name="Nature">
        <title>Six reference-quality genomes reveal evolution of bat adaptations.</title>
        <authorList>
            <person name="Jebb D."/>
            <person name="Huang Z."/>
            <person name="Pippel M."/>
            <person name="Hughes G.M."/>
            <person name="Lavrichenko K."/>
            <person name="Devanna P."/>
            <person name="Winkler S."/>
            <person name="Jermiin L.S."/>
            <person name="Skirmuntt E.C."/>
            <person name="Katzourakis A."/>
            <person name="Burkitt-Gray L."/>
            <person name="Ray D.A."/>
            <person name="Sullivan K.A.M."/>
            <person name="Roscito J.G."/>
            <person name="Kirilenko B.M."/>
            <person name="Davalos L.M."/>
            <person name="Corthals A.P."/>
            <person name="Power M.L."/>
            <person name="Jones G."/>
            <person name="Ransome R.D."/>
            <person name="Dechmann D.K.N."/>
            <person name="Locatelli A.G."/>
            <person name="Puechmaille S.J."/>
            <person name="Fedrigo O."/>
            <person name="Jarvis E.D."/>
            <person name="Hiller M."/>
            <person name="Vernes S.C."/>
            <person name="Myers E.W."/>
            <person name="Teeling E.C."/>
        </authorList>
    </citation>
    <scope>NUCLEOTIDE SEQUENCE [LARGE SCALE GENOMIC DNA]</scope>
    <source>
        <strain evidence="1">MMyoMyo1</strain>
        <tissue evidence="1">Flight muscle</tissue>
    </source>
</reference>
<dbReference type="AlphaFoldDB" id="A0A7J7RS60"/>
<evidence type="ECO:0000313" key="2">
    <source>
        <dbReference type="Proteomes" id="UP000527355"/>
    </source>
</evidence>
<keyword evidence="2" id="KW-1185">Reference proteome</keyword>
<gene>
    <name evidence="1" type="ORF">mMyoMyo1_007737</name>
</gene>
<evidence type="ECO:0000313" key="1">
    <source>
        <dbReference type="EMBL" id="KAF6278867.1"/>
    </source>
</evidence>
<proteinExistence type="predicted"/>
<organism evidence="1 2">
    <name type="scientific">Myotis myotis</name>
    <name type="common">Greater mouse-eared bat</name>
    <name type="synonym">Vespertilio myotis</name>
    <dbReference type="NCBI Taxonomy" id="51298"/>
    <lineage>
        <taxon>Eukaryota</taxon>
        <taxon>Metazoa</taxon>
        <taxon>Chordata</taxon>
        <taxon>Craniata</taxon>
        <taxon>Vertebrata</taxon>
        <taxon>Euteleostomi</taxon>
        <taxon>Mammalia</taxon>
        <taxon>Eutheria</taxon>
        <taxon>Laurasiatheria</taxon>
        <taxon>Chiroptera</taxon>
        <taxon>Yangochiroptera</taxon>
        <taxon>Vespertilionidae</taxon>
        <taxon>Myotis</taxon>
    </lineage>
</organism>
<comment type="caution">
    <text evidence="1">The sequence shown here is derived from an EMBL/GenBank/DDBJ whole genome shotgun (WGS) entry which is preliminary data.</text>
</comment>
<dbReference type="EMBL" id="JABWUV010000023">
    <property type="protein sequence ID" value="KAF6278867.1"/>
    <property type="molecule type" value="Genomic_DNA"/>
</dbReference>
<protein>
    <submittedName>
        <fullName evidence="1">Lines-like protein 1</fullName>
    </submittedName>
</protein>